<accession>A0ABQ1UTT6</accession>
<protein>
    <recommendedName>
        <fullName evidence="4">DUF4249 domain-containing protein</fullName>
    </recommendedName>
</protein>
<proteinExistence type="predicted"/>
<comment type="caution">
    <text evidence="2">The sequence shown here is derived from an EMBL/GenBank/DDBJ whole genome shotgun (WGS) entry which is preliminary data.</text>
</comment>
<dbReference type="EMBL" id="BMKP01000010">
    <property type="protein sequence ID" value="GGF24897.1"/>
    <property type="molecule type" value="Genomic_DNA"/>
</dbReference>
<evidence type="ECO:0000313" key="3">
    <source>
        <dbReference type="Proteomes" id="UP000655016"/>
    </source>
</evidence>
<keyword evidence="3" id="KW-1185">Reference proteome</keyword>
<keyword evidence="1" id="KW-0732">Signal</keyword>
<evidence type="ECO:0000256" key="1">
    <source>
        <dbReference type="SAM" id="SignalP"/>
    </source>
</evidence>
<sequence>MRNKIYRMKKVILSIVFFVSLFFTGCEEVVDVDLETSAPKLVVEAAMNWRKGTSGAQQTIKLTTTTGYFEGEIPIVTGAVVYVKNSANQQFNFTEVPNSGRYVCNNFKPVIDENYTLTVISNGNTYTASETLKSVTPITGVTQDYAGELAGIVVRAYYTDPADIDNYYLYRYVYSNKITSTYYADKDEFYQGNEFFSVSDDEDLKAGDEVEITHYGISKQYYNYMNILVSIAGSNIGGPFQTPPATVRGNIINTTDKSNYPLGYFSLSEIVSKKYTVK</sequence>
<organism evidence="2 3">
    <name type="scientific">Flavobacterium limi</name>
    <dbReference type="NCBI Taxonomy" id="2045105"/>
    <lineage>
        <taxon>Bacteria</taxon>
        <taxon>Pseudomonadati</taxon>
        <taxon>Bacteroidota</taxon>
        <taxon>Flavobacteriia</taxon>
        <taxon>Flavobacteriales</taxon>
        <taxon>Flavobacteriaceae</taxon>
        <taxon>Flavobacterium</taxon>
    </lineage>
</organism>
<evidence type="ECO:0000313" key="2">
    <source>
        <dbReference type="EMBL" id="GGF24897.1"/>
    </source>
</evidence>
<gene>
    <name evidence="2" type="ORF">GCM10011518_37810</name>
</gene>
<dbReference type="PROSITE" id="PS51257">
    <property type="entry name" value="PROKAR_LIPOPROTEIN"/>
    <property type="match status" value="1"/>
</dbReference>
<reference evidence="3" key="1">
    <citation type="journal article" date="2019" name="Int. J. Syst. Evol. Microbiol.">
        <title>The Global Catalogue of Microorganisms (GCM) 10K type strain sequencing project: providing services to taxonomists for standard genome sequencing and annotation.</title>
        <authorList>
            <consortium name="The Broad Institute Genomics Platform"/>
            <consortium name="The Broad Institute Genome Sequencing Center for Infectious Disease"/>
            <person name="Wu L."/>
            <person name="Ma J."/>
        </authorList>
    </citation>
    <scope>NUCLEOTIDE SEQUENCE [LARGE SCALE GENOMIC DNA]</scope>
    <source>
        <strain evidence="3">CGMCC 1.16060</strain>
    </source>
</reference>
<name>A0ABQ1UTT6_9FLAO</name>
<dbReference type="InterPro" id="IPR025345">
    <property type="entry name" value="DUF4249"/>
</dbReference>
<feature type="chain" id="PRO_5045708497" description="DUF4249 domain-containing protein" evidence="1">
    <location>
        <begin position="26"/>
        <end position="278"/>
    </location>
</feature>
<dbReference type="Pfam" id="PF14054">
    <property type="entry name" value="DUF4249"/>
    <property type="match status" value="1"/>
</dbReference>
<evidence type="ECO:0008006" key="4">
    <source>
        <dbReference type="Google" id="ProtNLM"/>
    </source>
</evidence>
<dbReference type="Proteomes" id="UP000655016">
    <property type="component" value="Unassembled WGS sequence"/>
</dbReference>
<feature type="signal peptide" evidence="1">
    <location>
        <begin position="1"/>
        <end position="25"/>
    </location>
</feature>